<evidence type="ECO:0000259" key="2">
    <source>
        <dbReference type="Pfam" id="PF14222"/>
    </source>
</evidence>
<feature type="domain" description="Cell morphogenesis protein N-terminal" evidence="2">
    <location>
        <begin position="524"/>
        <end position="810"/>
    </location>
</feature>
<feature type="region of interest" description="Disordered" evidence="1">
    <location>
        <begin position="589"/>
        <end position="609"/>
    </location>
</feature>
<dbReference type="GO" id="GO:0030427">
    <property type="term" value="C:site of polarized growth"/>
    <property type="evidence" value="ECO:0007669"/>
    <property type="project" value="TreeGrafter"/>
</dbReference>
<dbReference type="EMBL" id="MCOG01000234">
    <property type="protein sequence ID" value="ORY23380.1"/>
    <property type="molecule type" value="Genomic_DNA"/>
</dbReference>
<feature type="domain" description="Cell morphogenesis central region" evidence="4">
    <location>
        <begin position="1861"/>
        <end position="2026"/>
    </location>
</feature>
<dbReference type="PANTHER" id="PTHR12295:SF30">
    <property type="entry name" value="PROTEIN FURRY"/>
    <property type="match status" value="1"/>
</dbReference>
<dbReference type="Pfam" id="PF14222">
    <property type="entry name" value="MOR2-PAG1_N"/>
    <property type="match status" value="2"/>
</dbReference>
<dbReference type="SUPFAM" id="SSF48371">
    <property type="entry name" value="ARM repeat"/>
    <property type="match status" value="2"/>
</dbReference>
<reference evidence="5 6" key="1">
    <citation type="submission" date="2016-08" db="EMBL/GenBank/DDBJ databases">
        <title>A Parts List for Fungal Cellulosomes Revealed by Comparative Genomics.</title>
        <authorList>
            <consortium name="DOE Joint Genome Institute"/>
            <person name="Haitjema C.H."/>
            <person name="Gilmore S.P."/>
            <person name="Henske J.K."/>
            <person name="Solomon K.V."/>
            <person name="De Groot R."/>
            <person name="Kuo A."/>
            <person name="Mondo S.J."/>
            <person name="Salamov A.A."/>
            <person name="Labutti K."/>
            <person name="Zhao Z."/>
            <person name="Chiniquy J."/>
            <person name="Barry K."/>
            <person name="Brewer H.M."/>
            <person name="Purvine S.O."/>
            <person name="Wright A.T."/>
            <person name="Boxma B."/>
            <person name="Van Alen T."/>
            <person name="Hackstein J.H."/>
            <person name="Baker S.E."/>
            <person name="Grigoriev I.V."/>
            <person name="O'Malley M.A."/>
        </authorList>
    </citation>
    <scope>NUCLEOTIDE SEQUENCE [LARGE SCALE GENOMIC DNA]</scope>
    <source>
        <strain evidence="5 6">G1</strain>
    </source>
</reference>
<feature type="region of interest" description="Disordered" evidence="1">
    <location>
        <begin position="943"/>
        <end position="995"/>
    </location>
</feature>
<evidence type="ECO:0000313" key="6">
    <source>
        <dbReference type="Proteomes" id="UP000193920"/>
    </source>
</evidence>
<evidence type="ECO:0008006" key="7">
    <source>
        <dbReference type="Google" id="ProtNLM"/>
    </source>
</evidence>
<organism evidence="5 6">
    <name type="scientific">Neocallimastix californiae</name>
    <dbReference type="NCBI Taxonomy" id="1754190"/>
    <lineage>
        <taxon>Eukaryota</taxon>
        <taxon>Fungi</taxon>
        <taxon>Fungi incertae sedis</taxon>
        <taxon>Chytridiomycota</taxon>
        <taxon>Chytridiomycota incertae sedis</taxon>
        <taxon>Neocallimastigomycetes</taxon>
        <taxon>Neocallimastigales</taxon>
        <taxon>Neocallimastigaceae</taxon>
        <taxon>Neocallimastix</taxon>
    </lineage>
</organism>
<dbReference type="InterPro" id="IPR025614">
    <property type="entry name" value="Cell_morpho_N"/>
</dbReference>
<dbReference type="InterPro" id="IPR016024">
    <property type="entry name" value="ARM-type_fold"/>
</dbReference>
<feature type="compositionally biased region" description="Low complexity" evidence="1">
    <location>
        <begin position="955"/>
        <end position="991"/>
    </location>
</feature>
<dbReference type="OrthoDB" id="6287725at2759"/>
<evidence type="ECO:0000259" key="4">
    <source>
        <dbReference type="Pfam" id="PF14228"/>
    </source>
</evidence>
<dbReference type="InterPro" id="IPR029473">
    <property type="entry name" value="MOR2-PAG1_mid"/>
</dbReference>
<dbReference type="GO" id="GO:0000902">
    <property type="term" value="P:cell morphogenesis"/>
    <property type="evidence" value="ECO:0007669"/>
    <property type="project" value="InterPro"/>
</dbReference>
<dbReference type="Pfam" id="PF14225">
    <property type="entry name" value="MOR2-PAG1_C"/>
    <property type="match status" value="1"/>
</dbReference>
<feature type="domain" description="Cell morphogenesis protein N-terminal" evidence="2">
    <location>
        <begin position="144"/>
        <end position="456"/>
    </location>
</feature>
<dbReference type="InterPro" id="IPR039867">
    <property type="entry name" value="Furry/Tao3/Mor2"/>
</dbReference>
<evidence type="ECO:0000313" key="5">
    <source>
        <dbReference type="EMBL" id="ORY23380.1"/>
    </source>
</evidence>
<dbReference type="STRING" id="1754190.A0A1Y2AM59"/>
<dbReference type="InterPro" id="IPR025481">
    <property type="entry name" value="Cell_Morphogen_C"/>
</dbReference>
<keyword evidence="6" id="KW-1185">Reference proteome</keyword>
<dbReference type="Proteomes" id="UP000193920">
    <property type="component" value="Unassembled WGS sequence"/>
</dbReference>
<feature type="compositionally biased region" description="Polar residues" evidence="1">
    <location>
        <begin position="710"/>
        <end position="727"/>
    </location>
</feature>
<dbReference type="GO" id="GO:0005938">
    <property type="term" value="C:cell cortex"/>
    <property type="evidence" value="ECO:0007669"/>
    <property type="project" value="TreeGrafter"/>
</dbReference>
<evidence type="ECO:0000259" key="3">
    <source>
        <dbReference type="Pfam" id="PF14225"/>
    </source>
</evidence>
<feature type="domain" description="Cell morphogenesis central region" evidence="4">
    <location>
        <begin position="1379"/>
        <end position="1481"/>
    </location>
</feature>
<name>A0A1Y2AM59_9FUNG</name>
<protein>
    <recommendedName>
        <fullName evidence="7">Cell morphogenesis protein N-terminal domain-containing protein</fullName>
    </recommendedName>
</protein>
<proteinExistence type="predicted"/>
<dbReference type="PANTHER" id="PTHR12295">
    <property type="entry name" value="FURRY-RELATED"/>
    <property type="match status" value="1"/>
</dbReference>
<feature type="domain" description="Cell morphogenesis protein C-terminal" evidence="3">
    <location>
        <begin position="2067"/>
        <end position="2347"/>
    </location>
</feature>
<accession>A0A1Y2AM59</accession>
<gene>
    <name evidence="5" type="ORF">LY90DRAFT_389840</name>
</gene>
<sequence>MPKKISTKDYPNNTTGASPKLVKVHHNKVHSYSYSKRKTPSQCILQYLFAQFVKSAEVKINEALNHSLDREVDMAVGVREGDDPNFDKLLYSLGSVSKHCPRSMIDAIMTWRKARSDSSDLMKLGEIQSGYPYPDMKIKEIMKERRSLISNFILCRVLIEITKQLQPEQLPEELGDKLENMVFSQFKNLEPDSISRSINRQTNADFFAELIGVISNIRFASVSDKFKSELTTAVNVMKESKVELLIHSMRFLKLKLYPMEALEDTAEFLQVCSNFFQSAHSIKVKHAYAEVFVELLDPIAAVADAEVNLPMWTKSIDLIYPKATKMINKPRHYQVAYPLVTTLLCVSRKDFFLNNWIPQLELCFHKFKDKSLKHVALSCVTRLLWVYLYRCSDSSTSNCQKRLDSILKVLFPVNRKIITPSETSLNLFVQIVYFITAKHLEYGLNNVILMLLNCESGITSFSGGSNSVEKYLSLSGGVAGTIGTSLSQVYGGVSIMGDDNFSTTGSNSSFQNATTSSVIPSETDIAPERIIIGIRAFLLILSDLEEVVHQNHSTNPSSYLPVSKSMPSNLTLSSQVVVEGKINIPPPPFPTSALINKSSREERTASTGGYEELRKSQKLLNNDTPLGNLGAKPEYSINNVISSKVIARFGISVRDAIDRVNEVIGRLALSLEQSCGSYLITDERFYSFNIPILSSSSSSTVTARRPASSVNGEGRNSNEGLNNTIDSQSQILPGGTAPLSNTTSHFSVSKERHMLFLLIKTYLNALPRCTPTGVGSTWMLETIVKYVYHIDEGIRMAATEALKRIAKIKDENAKRWWLDTPKKHGSLIKKIMGLFESSLIVYYERFPEILVNSVNDSNEGYGGYNLNSINKLFVELLEILLEDAKKDNSDYTNDELINLIGKIEGRGLLLLSSCLPNVRKRGIEILKLSHQFEIIRKEKFADNNTNKSDEDNDNENINGNIVNNRNNNTDNSTNQNSGDINKNKNNNSNNNEENKEPCSVLTLIENIGPELVKKHYHDPVLATSSRTEFHKFQQRQRQQSVLRELENKDSLLRVAESEEQNYIAIWSRCYPDLIRSCFNLCSPLTIANCLVNAGSRLFQLMPYITITLDQYQGKGNNNTVKWSQSNNWNSVKPIVLLNVTNEMIDQWKFYLIYLASTIEVWNPLRCTNPQVMALRKQTEENGSKKINVTRAEQLFKHIAPLLSCEKITIRQSAVLAFGCINSLSYKTLLEILQPYIKSVLDDVRSKYPLDPKTYSSVRRNSANTYQGKRLERLRMELAHIFSLIADFITYEQCRNNDKIMDSVKTYIIEMIKFLSDNYIQFEWDHQMLRYYFCGFIERLYDNLVITITNLKTAQSESKTEAERLQNEIKIKRLRSFMTFDTRYQLFKLFENWCGYGQLSSSTRDREARMMMSVLSQVKDGREKGALTTTMEEQRKALEMAALKAMSCLCKGEIIDPLTNASFDLNSLFYWIDSIFSSPDEKFHVISKSSLKSLLIYNADQPKLLESIIRKCYTGIGNTNISQGYFTAIVQIFYTIDDYPCKLNQMLTLTLYKISDPDISIRRNAIQLLKVLESRFLNVNWVEEYESAIGLSSLPIIFKNAQLAISSRLAKLLPHLTCEMISEITYCIELISSFEMSNYPYSDIRNMFDFLLPWVRNINLANEKDEEIFSKKYQVVQVQQRISTKRHPILSNSDVMLTNLFYLTIKFGNDYYAEMEQIWSNLIDMDGNPQDIQNPQIFNDNLNKNISIIIDFLLSIGVRKRNPAFVLYSKKIIVYISRTYACKNLIDVLIENITPITLIPDMGNSTNNSTSNISNINDNNKSSINIFNSNVVIENINEKNGKMPLFVADLDNVLLEMPKRPAFSKGQLAAVLFVDAAIEIGNILLPNLPILLHVIIVQLDHFITLICEQSRLLLLNLIQGILPKSVRTEKVNSVISLLIEKEGKRMWAYEDVSGKNRNIQSAKELSLFVEDLIEIFYNVDPNLRQTWGTLAIEWGTSCPVRHVACRSFQIFRTLMPMLNQKIMGNLFVRLSYTLGDVKEEIQGFAYEILITLNAMITSMSSEEILAFPQFFWACVAILYGPHEWEYLEGVIMLEKILNKISLSDSKVSNILLINLPTRWKGQFTGLQNLLLKGLNSSLTEKYSLSLINKIALLEQDDFVDKTNGRVLFSILANIPKLLQVLEYSTRDKNNVTNFNNIKSEGQAHINSELSKENIDIDKCLEIAGSLAELAEMKNYTTIAKLMESYSKQRFRDFQDFLQKFINSIREIWFPTYELQTLQLLMGLLSNRNTGYRRMTLKVLKILLPYVNSRKQYSALEGIEEALVAPLLSLLRTELCNEALEVLDEAMKFTDCKRDVICIAEKHSLKNISSITQNINKEVDDSTGWSVSDPETASEYIKYNMAGVSFIGHSNQEIYSVFGKKPNQSSFDSNNDLQMLQAQESQNETDEVNVINILDDLDEFFDELYENQNSDLQTEDIYSIQPYQEKDISYELSNNNIVSLSYSPIIKLLLSSPQIVRINIKLYKSYTESNQAAIASLLISEFTTLLGISIDQFYISNYEDSPSSFNENTDINSIIVINFPSNERYNLAENIKNSETILNIISNINNPQLYQGVLTSVVDRSYQPKIVIEVQGFNIPYNPGDLSVNELSLLTNNYEVFQEINLTRHLSDEIKELRAIFRTFPISFQLTIDLYDELVQILKSYNDTYENTDDMTIEKLIENIQLVRNSSMHPLYWPPFTDIIVDNAKIENIANSFNQLQQEDNEVTDIFLHHYSKQINNINELFQPYIIKRKEILKLYQEKDNSIIENMKLLVLQLMELFKSVLEFQGLLEQFLQITEDSRIHQLALIINCIDNINNLSN</sequence>
<feature type="domain" description="Cell morphogenesis central region" evidence="4">
    <location>
        <begin position="1485"/>
        <end position="1664"/>
    </location>
</feature>
<dbReference type="Pfam" id="PF14228">
    <property type="entry name" value="MOR2-PAG1_mid"/>
    <property type="match status" value="3"/>
</dbReference>
<comment type="caution">
    <text evidence="5">The sequence shown here is derived from an EMBL/GenBank/DDBJ whole genome shotgun (WGS) entry which is preliminary data.</text>
</comment>
<evidence type="ECO:0000256" key="1">
    <source>
        <dbReference type="SAM" id="MobiDB-lite"/>
    </source>
</evidence>
<feature type="region of interest" description="Disordered" evidence="1">
    <location>
        <begin position="703"/>
        <end position="727"/>
    </location>
</feature>